<evidence type="ECO:0000256" key="1">
    <source>
        <dbReference type="ARBA" id="ARBA00009684"/>
    </source>
</evidence>
<dbReference type="SUPFAM" id="SSF54211">
    <property type="entry name" value="Ribosomal protein S5 domain 2-like"/>
    <property type="match status" value="1"/>
</dbReference>
<feature type="domain" description="GHMP kinase N-terminal" evidence="10">
    <location>
        <begin position="68"/>
        <end position="146"/>
    </location>
</feature>
<dbReference type="AlphaFoldDB" id="A0A6J4QIZ7"/>
<name>A0A6J4QIZ7_9ACTN</name>
<keyword evidence="9" id="KW-0414">Isoprene biosynthesis</keyword>
<dbReference type="EC" id="2.7.1.148" evidence="2 9"/>
<protein>
    <recommendedName>
        <fullName evidence="3 9">4-diphosphocytidyl-2-C-methyl-D-erythritol kinase</fullName>
        <shortName evidence="9">CMK</shortName>
        <ecNumber evidence="2 9">2.7.1.148</ecNumber>
    </recommendedName>
    <alternativeName>
        <fullName evidence="8 9">4-(cytidine-5'-diphospho)-2-C-methyl-D-erythritol kinase</fullName>
    </alternativeName>
</protein>
<evidence type="ECO:0000256" key="4">
    <source>
        <dbReference type="ARBA" id="ARBA00022679"/>
    </source>
</evidence>
<dbReference type="EMBL" id="CADCVC010000152">
    <property type="protein sequence ID" value="CAA9446243.1"/>
    <property type="molecule type" value="Genomic_DNA"/>
</dbReference>
<evidence type="ECO:0000313" key="12">
    <source>
        <dbReference type="EMBL" id="CAA9446243.1"/>
    </source>
</evidence>
<dbReference type="Pfam" id="PF08544">
    <property type="entry name" value="GHMP_kinases_C"/>
    <property type="match status" value="1"/>
</dbReference>
<dbReference type="UniPathway" id="UPA00056">
    <property type="reaction ID" value="UER00094"/>
</dbReference>
<dbReference type="PIRSF" id="PIRSF010376">
    <property type="entry name" value="IspE"/>
    <property type="match status" value="1"/>
</dbReference>
<accession>A0A6J4QIZ7</accession>
<dbReference type="InterPro" id="IPR004424">
    <property type="entry name" value="IspE"/>
</dbReference>
<dbReference type="InterPro" id="IPR006204">
    <property type="entry name" value="GHMP_kinase_N_dom"/>
</dbReference>
<proteinExistence type="inferred from homology"/>
<keyword evidence="6 9" id="KW-0418">Kinase</keyword>
<comment type="catalytic activity">
    <reaction evidence="9">
        <text>4-CDP-2-C-methyl-D-erythritol + ATP = 4-CDP-2-C-methyl-D-erythritol 2-phosphate + ADP + H(+)</text>
        <dbReference type="Rhea" id="RHEA:18437"/>
        <dbReference type="ChEBI" id="CHEBI:15378"/>
        <dbReference type="ChEBI" id="CHEBI:30616"/>
        <dbReference type="ChEBI" id="CHEBI:57823"/>
        <dbReference type="ChEBI" id="CHEBI:57919"/>
        <dbReference type="ChEBI" id="CHEBI:456216"/>
        <dbReference type="EC" id="2.7.1.148"/>
    </reaction>
</comment>
<keyword evidence="7 9" id="KW-0067">ATP-binding</keyword>
<evidence type="ECO:0000256" key="3">
    <source>
        <dbReference type="ARBA" id="ARBA00017473"/>
    </source>
</evidence>
<dbReference type="NCBIfam" id="TIGR00154">
    <property type="entry name" value="ispE"/>
    <property type="match status" value="1"/>
</dbReference>
<evidence type="ECO:0000256" key="5">
    <source>
        <dbReference type="ARBA" id="ARBA00022741"/>
    </source>
</evidence>
<evidence type="ECO:0000256" key="7">
    <source>
        <dbReference type="ARBA" id="ARBA00022840"/>
    </source>
</evidence>
<dbReference type="Pfam" id="PF00288">
    <property type="entry name" value="GHMP_kinases_N"/>
    <property type="match status" value="1"/>
</dbReference>
<reference evidence="12" key="1">
    <citation type="submission" date="2020-02" db="EMBL/GenBank/DDBJ databases">
        <authorList>
            <person name="Meier V. D."/>
        </authorList>
    </citation>
    <scope>NUCLEOTIDE SEQUENCE</scope>
    <source>
        <strain evidence="12">AVDCRST_MAG80</strain>
    </source>
</reference>
<keyword evidence="4 9" id="KW-0808">Transferase</keyword>
<evidence type="ECO:0000259" key="11">
    <source>
        <dbReference type="Pfam" id="PF08544"/>
    </source>
</evidence>
<comment type="pathway">
    <text evidence="9">Isoprenoid biosynthesis; isopentenyl diphosphate biosynthesis via DXP pathway; isopentenyl diphosphate from 1-deoxy-D-xylulose 5-phosphate: step 3/6.</text>
</comment>
<dbReference type="InterPro" id="IPR013750">
    <property type="entry name" value="GHMP_kinase_C_dom"/>
</dbReference>
<dbReference type="GO" id="GO:0005524">
    <property type="term" value="F:ATP binding"/>
    <property type="evidence" value="ECO:0007669"/>
    <property type="project" value="UniProtKB-UniRule"/>
</dbReference>
<evidence type="ECO:0000256" key="6">
    <source>
        <dbReference type="ARBA" id="ARBA00022777"/>
    </source>
</evidence>
<comment type="function">
    <text evidence="9">Catalyzes the phosphorylation of the position 2 hydroxy group of 4-diphosphocytidyl-2C-methyl-D-erythritol.</text>
</comment>
<evidence type="ECO:0000256" key="8">
    <source>
        <dbReference type="ARBA" id="ARBA00032554"/>
    </source>
</evidence>
<dbReference type="GO" id="GO:0050515">
    <property type="term" value="F:4-(cytidine 5'-diphospho)-2-C-methyl-D-erythritol kinase activity"/>
    <property type="evidence" value="ECO:0007669"/>
    <property type="project" value="UniProtKB-UniRule"/>
</dbReference>
<dbReference type="GO" id="GO:0019288">
    <property type="term" value="P:isopentenyl diphosphate biosynthetic process, methylerythritol 4-phosphate pathway"/>
    <property type="evidence" value="ECO:0007669"/>
    <property type="project" value="UniProtKB-UniRule"/>
</dbReference>
<dbReference type="SUPFAM" id="SSF55060">
    <property type="entry name" value="GHMP Kinase, C-terminal domain"/>
    <property type="match status" value="1"/>
</dbReference>
<feature type="active site" evidence="9">
    <location>
        <position position="138"/>
    </location>
</feature>
<dbReference type="Gene3D" id="3.30.230.10">
    <property type="match status" value="1"/>
</dbReference>
<evidence type="ECO:0000256" key="2">
    <source>
        <dbReference type="ARBA" id="ARBA00012052"/>
    </source>
</evidence>
<feature type="domain" description="GHMP kinase C-terminal" evidence="11">
    <location>
        <begin position="205"/>
        <end position="277"/>
    </location>
</feature>
<dbReference type="HAMAP" id="MF_00061">
    <property type="entry name" value="IspE"/>
    <property type="match status" value="1"/>
</dbReference>
<sequence length="290" mass="29907">MERVRLRAFAKVNYALEVRGVRPDGYHEISTVMQSISLADVIEIERAESGFELVVEPEGAGIGPPEENTVYKVWIRLGERIGDALPVRVRLGKKIPAGAGLGGGSADAAATLVGLNELFGLRLGEAELRDVGLRVGTDVPFCLVGGTALGRGIGEVLSPLPTPPSHHLVVAKPAASAETAHIYGAYDEHPVGGSPSVAPVVEALRMGGLGVLAGSLGNDLALVTEDLVPEVRALEKALLRAGALGAAMSGTGTAVFGIFALEAEAWAAADGLRATFVAVCKPVSRGVEVL</sequence>
<dbReference type="PANTHER" id="PTHR43527:SF2">
    <property type="entry name" value="4-DIPHOSPHOCYTIDYL-2-C-METHYL-D-ERYTHRITOL KINASE, CHLOROPLASTIC"/>
    <property type="match status" value="1"/>
</dbReference>
<dbReference type="Gene3D" id="3.30.70.890">
    <property type="entry name" value="GHMP kinase, C-terminal domain"/>
    <property type="match status" value="1"/>
</dbReference>
<dbReference type="InterPro" id="IPR014721">
    <property type="entry name" value="Ribsml_uS5_D2-typ_fold_subgr"/>
</dbReference>
<gene>
    <name evidence="9" type="primary">ispE</name>
    <name evidence="12" type="ORF">AVDCRST_MAG80-1801</name>
</gene>
<organism evidence="12">
    <name type="scientific">uncultured Rubrobacteraceae bacterium</name>
    <dbReference type="NCBI Taxonomy" id="349277"/>
    <lineage>
        <taxon>Bacteria</taxon>
        <taxon>Bacillati</taxon>
        <taxon>Actinomycetota</taxon>
        <taxon>Rubrobacteria</taxon>
        <taxon>Rubrobacterales</taxon>
        <taxon>Rubrobacteraceae</taxon>
        <taxon>environmental samples</taxon>
    </lineage>
</organism>
<dbReference type="InterPro" id="IPR036554">
    <property type="entry name" value="GHMP_kinase_C_sf"/>
</dbReference>
<dbReference type="PANTHER" id="PTHR43527">
    <property type="entry name" value="4-DIPHOSPHOCYTIDYL-2-C-METHYL-D-ERYTHRITOL KINASE, CHLOROPLASTIC"/>
    <property type="match status" value="1"/>
</dbReference>
<evidence type="ECO:0000259" key="10">
    <source>
        <dbReference type="Pfam" id="PF00288"/>
    </source>
</evidence>
<keyword evidence="5 9" id="KW-0547">Nucleotide-binding</keyword>
<evidence type="ECO:0000256" key="9">
    <source>
        <dbReference type="HAMAP-Rule" id="MF_00061"/>
    </source>
</evidence>
<feature type="active site" evidence="9">
    <location>
        <position position="11"/>
    </location>
</feature>
<comment type="similarity">
    <text evidence="1 9">Belongs to the GHMP kinase family. IspE subfamily.</text>
</comment>
<dbReference type="InterPro" id="IPR020568">
    <property type="entry name" value="Ribosomal_Su5_D2-typ_SF"/>
</dbReference>
<dbReference type="GO" id="GO:0016114">
    <property type="term" value="P:terpenoid biosynthetic process"/>
    <property type="evidence" value="ECO:0007669"/>
    <property type="project" value="UniProtKB-UniRule"/>
</dbReference>
<feature type="binding site" evidence="9">
    <location>
        <begin position="96"/>
        <end position="106"/>
    </location>
    <ligand>
        <name>ATP</name>
        <dbReference type="ChEBI" id="CHEBI:30616"/>
    </ligand>
</feature>